<dbReference type="InterPro" id="IPR000550">
    <property type="entry name" value="Hppk"/>
</dbReference>
<dbReference type="PANTHER" id="PTHR43071">
    <property type="entry name" value="2-AMINO-4-HYDROXY-6-HYDROXYMETHYLDIHYDROPTERIDINE PYROPHOSPHOKINASE"/>
    <property type="match status" value="1"/>
</dbReference>
<dbReference type="EMBL" id="JAFBXF010000005">
    <property type="protein sequence ID" value="MBM2417286.1"/>
    <property type="molecule type" value="Genomic_DNA"/>
</dbReference>
<evidence type="ECO:0000256" key="8">
    <source>
        <dbReference type="ARBA" id="ARBA00022840"/>
    </source>
</evidence>
<organism evidence="14 16">
    <name type="scientific">Marivita cryptomonadis</name>
    <dbReference type="NCBI Taxonomy" id="505252"/>
    <lineage>
        <taxon>Bacteria</taxon>
        <taxon>Pseudomonadati</taxon>
        <taxon>Pseudomonadota</taxon>
        <taxon>Alphaproteobacteria</taxon>
        <taxon>Rhodobacterales</taxon>
        <taxon>Roseobacteraceae</taxon>
        <taxon>Marivita</taxon>
    </lineage>
</organism>
<evidence type="ECO:0000256" key="10">
    <source>
        <dbReference type="ARBA" id="ARBA00029409"/>
    </source>
</evidence>
<dbReference type="CDD" id="cd00483">
    <property type="entry name" value="HPPK"/>
    <property type="match status" value="1"/>
</dbReference>
<comment type="function">
    <text evidence="10">Catalyzes the transfer of pyrophosphate from adenosine triphosphate (ATP) to 6-hydroxymethyl-7,8-dihydropterin, an enzymatic step in folate biosynthesis pathway.</text>
</comment>
<feature type="domain" description="7,8-dihydro-6-hydroxymethylpterin-pyrophosphokinase" evidence="13">
    <location>
        <begin position="5"/>
        <end position="155"/>
    </location>
</feature>
<evidence type="ECO:0000256" key="6">
    <source>
        <dbReference type="ARBA" id="ARBA00022741"/>
    </source>
</evidence>
<dbReference type="Pfam" id="PF01288">
    <property type="entry name" value="HPPK"/>
    <property type="match status" value="1"/>
</dbReference>
<dbReference type="GeneID" id="62639628"/>
<keyword evidence="9" id="KW-0289">Folate biosynthesis</keyword>
<dbReference type="GO" id="GO:0046656">
    <property type="term" value="P:folic acid biosynthetic process"/>
    <property type="evidence" value="ECO:0007669"/>
    <property type="project" value="UniProtKB-KW"/>
</dbReference>
<name>A0A9Q2PAX1_9RHOB</name>
<keyword evidence="17" id="KW-1185">Reference proteome</keyword>
<evidence type="ECO:0000259" key="13">
    <source>
        <dbReference type="Pfam" id="PF01288"/>
    </source>
</evidence>
<evidence type="ECO:0000256" key="7">
    <source>
        <dbReference type="ARBA" id="ARBA00022777"/>
    </source>
</evidence>
<dbReference type="NCBIfam" id="TIGR01498">
    <property type="entry name" value="folK"/>
    <property type="match status" value="1"/>
</dbReference>
<evidence type="ECO:0000256" key="5">
    <source>
        <dbReference type="ARBA" id="ARBA00022679"/>
    </source>
</evidence>
<keyword evidence="8" id="KW-0067">ATP-binding</keyword>
<dbReference type="EMBL" id="JAFBXE010000005">
    <property type="protein sequence ID" value="MBM2412477.1"/>
    <property type="molecule type" value="Genomic_DNA"/>
</dbReference>
<dbReference type="GO" id="GO:0003848">
    <property type="term" value="F:2-amino-4-hydroxy-6-hydroxymethyldihydropteridine diphosphokinase activity"/>
    <property type="evidence" value="ECO:0007669"/>
    <property type="project" value="UniProtKB-EC"/>
</dbReference>
<comment type="caution">
    <text evidence="14">The sequence shown here is derived from an EMBL/GenBank/DDBJ whole genome shotgun (WGS) entry which is preliminary data.</text>
</comment>
<comment type="pathway">
    <text evidence="1">Cofactor biosynthesis; tetrahydrofolate biosynthesis; 2-amino-4-hydroxy-6-hydroxymethyl-7,8-dihydropteridine diphosphate from 7,8-dihydroneopterin triphosphate: step 4/4.</text>
</comment>
<evidence type="ECO:0000256" key="9">
    <source>
        <dbReference type="ARBA" id="ARBA00022909"/>
    </source>
</evidence>
<dbReference type="GO" id="GO:0016301">
    <property type="term" value="F:kinase activity"/>
    <property type="evidence" value="ECO:0007669"/>
    <property type="project" value="UniProtKB-KW"/>
</dbReference>
<accession>A0A9Q2PAX1</accession>
<proteinExistence type="inferred from homology"/>
<dbReference type="RefSeq" id="WP_085627915.1">
    <property type="nucleotide sequence ID" value="NZ_JAFBWU010000005.1"/>
</dbReference>
<dbReference type="OrthoDB" id="9808041at2"/>
<keyword evidence="5 14" id="KW-0808">Transferase</keyword>
<evidence type="ECO:0000256" key="4">
    <source>
        <dbReference type="ARBA" id="ARBA00016218"/>
    </source>
</evidence>
<keyword evidence="7" id="KW-0418">Kinase</keyword>
<dbReference type="Proteomes" id="UP000755667">
    <property type="component" value="Unassembled WGS sequence"/>
</dbReference>
<evidence type="ECO:0000256" key="11">
    <source>
        <dbReference type="ARBA" id="ARBA00029766"/>
    </source>
</evidence>
<dbReference type="AlphaFoldDB" id="A0A9Q2PAX1"/>
<evidence type="ECO:0000256" key="12">
    <source>
        <dbReference type="ARBA" id="ARBA00033413"/>
    </source>
</evidence>
<dbReference type="EC" id="2.7.6.3" evidence="3"/>
<dbReference type="Proteomes" id="UP000809440">
    <property type="component" value="Unassembled WGS sequence"/>
</dbReference>
<reference evidence="14 17" key="1">
    <citation type="submission" date="2021-01" db="EMBL/GenBank/DDBJ databases">
        <title>Diatom-associated Roseobacters Show Island Model of Population Structure.</title>
        <authorList>
            <person name="Qu L."/>
            <person name="Feng X."/>
            <person name="Chen Y."/>
            <person name="Li L."/>
            <person name="Wang X."/>
            <person name="Hu Z."/>
            <person name="Wang H."/>
            <person name="Luo H."/>
        </authorList>
    </citation>
    <scope>NUCLEOTIDE SEQUENCE</scope>
    <source>
        <strain evidence="15 17">CC28-63</strain>
        <strain evidence="14">CC28-69</strain>
    </source>
</reference>
<sequence length="187" mass="20693">MNDFYIAMGANLPSGKCSPSDTLNAAISDFGQRNMMVESISAFYRTPCFPAGAGPDYINAAVHLKSDLTSKDMLAHLHEIEAKHGRERLQRWGMRTLDLDLVACGDSVLPDLATFEHWCTLSPDLQRQAAPTDLILPHPRLQDRAFVLVPLRDIAAEWTHPVLKKTVIEMCNALAPEVLAEIVVLES</sequence>
<dbReference type="Gene3D" id="3.30.70.560">
    <property type="entry name" value="7,8-Dihydro-6-hydroxymethylpterin-pyrophosphokinase HPPK"/>
    <property type="match status" value="1"/>
</dbReference>
<evidence type="ECO:0000256" key="2">
    <source>
        <dbReference type="ARBA" id="ARBA00005810"/>
    </source>
</evidence>
<evidence type="ECO:0000313" key="14">
    <source>
        <dbReference type="EMBL" id="MBM2412477.1"/>
    </source>
</evidence>
<evidence type="ECO:0000256" key="3">
    <source>
        <dbReference type="ARBA" id="ARBA00013253"/>
    </source>
</evidence>
<dbReference type="PANTHER" id="PTHR43071:SF1">
    <property type="entry name" value="2-AMINO-4-HYDROXY-6-HYDROXYMETHYLDIHYDROPTERIDINE PYROPHOSPHOKINASE"/>
    <property type="match status" value="1"/>
</dbReference>
<dbReference type="InterPro" id="IPR035907">
    <property type="entry name" value="Hppk_sf"/>
</dbReference>
<dbReference type="GO" id="GO:0005524">
    <property type="term" value="F:ATP binding"/>
    <property type="evidence" value="ECO:0007669"/>
    <property type="project" value="UniProtKB-KW"/>
</dbReference>
<evidence type="ECO:0000313" key="16">
    <source>
        <dbReference type="Proteomes" id="UP000755667"/>
    </source>
</evidence>
<protein>
    <recommendedName>
        <fullName evidence="4">2-amino-4-hydroxy-6-hydroxymethyldihydropteridine pyrophosphokinase</fullName>
        <ecNumber evidence="3">2.7.6.3</ecNumber>
    </recommendedName>
    <alternativeName>
        <fullName evidence="11">6-hydroxymethyl-7,8-dihydropterin pyrophosphokinase</fullName>
    </alternativeName>
    <alternativeName>
        <fullName evidence="12">7,8-dihydro-6-hydroxymethylpterin-pyrophosphokinase</fullName>
    </alternativeName>
</protein>
<dbReference type="SUPFAM" id="SSF55083">
    <property type="entry name" value="6-hydroxymethyl-7,8-dihydropterin pyrophosphokinase, HPPK"/>
    <property type="match status" value="1"/>
</dbReference>
<evidence type="ECO:0000313" key="15">
    <source>
        <dbReference type="EMBL" id="MBM2417286.1"/>
    </source>
</evidence>
<comment type="similarity">
    <text evidence="2">Belongs to the HPPK family.</text>
</comment>
<evidence type="ECO:0000313" key="17">
    <source>
        <dbReference type="Proteomes" id="UP000809440"/>
    </source>
</evidence>
<evidence type="ECO:0000256" key="1">
    <source>
        <dbReference type="ARBA" id="ARBA00005051"/>
    </source>
</evidence>
<gene>
    <name evidence="14" type="primary">folK</name>
    <name evidence="14" type="ORF">JQX41_09215</name>
    <name evidence="15" type="ORF">JQX48_09920</name>
</gene>
<keyword evidence="6" id="KW-0547">Nucleotide-binding</keyword>